<sequence>MIIETLEKQLVLHKSLLQLAHLKTEAVKKNELDELNRIVRDEQKHVNAILNLEKKRTSELNETISDLLPSLLPDEQQQVEALRDELINVLAQLKKENELNAQMLDQSLQFVHLQLDLLAPPDTGNYALNGDNDEGPAIGPLFDSKA</sequence>
<keyword evidence="4" id="KW-1185">Reference proteome</keyword>
<organism evidence="3 4">
    <name type="scientific">Domibacillus mangrovi</name>
    <dbReference type="NCBI Taxonomy" id="1714354"/>
    <lineage>
        <taxon>Bacteria</taxon>
        <taxon>Bacillati</taxon>
        <taxon>Bacillota</taxon>
        <taxon>Bacilli</taxon>
        <taxon>Bacillales</taxon>
        <taxon>Bacillaceae</taxon>
        <taxon>Domibacillus</taxon>
    </lineage>
</organism>
<evidence type="ECO:0000256" key="2">
    <source>
        <dbReference type="SAM" id="Coils"/>
    </source>
</evidence>
<reference evidence="3 4" key="1">
    <citation type="submission" date="2016-12" db="EMBL/GenBank/DDBJ databases">
        <title>Domibacillus sp. SAOS 44 whole genome sequencing.</title>
        <authorList>
            <person name="Verma A."/>
            <person name="Krishnamurthi S."/>
        </authorList>
    </citation>
    <scope>NUCLEOTIDE SEQUENCE [LARGE SCALE GENOMIC DNA]</scope>
    <source>
        <strain evidence="3 4">SAOS 44</strain>
    </source>
</reference>
<evidence type="ECO:0000256" key="1">
    <source>
        <dbReference type="ARBA" id="ARBA00022795"/>
    </source>
</evidence>
<dbReference type="RefSeq" id="WP_073711889.1">
    <property type="nucleotide sequence ID" value="NZ_MRWQ01000008.1"/>
</dbReference>
<feature type="coiled-coil region" evidence="2">
    <location>
        <begin position="72"/>
        <end position="99"/>
    </location>
</feature>
<gene>
    <name evidence="3" type="ORF">BLL40_10690</name>
</gene>
<dbReference type="InterPro" id="IPR036679">
    <property type="entry name" value="FlgN-like_sf"/>
</dbReference>
<dbReference type="Pfam" id="PF05130">
    <property type="entry name" value="FlgN"/>
    <property type="match status" value="1"/>
</dbReference>
<evidence type="ECO:0008006" key="5">
    <source>
        <dbReference type="Google" id="ProtNLM"/>
    </source>
</evidence>
<keyword evidence="2" id="KW-0175">Coiled coil</keyword>
<dbReference type="EMBL" id="MRWQ01000008">
    <property type="protein sequence ID" value="OKL36354.1"/>
    <property type="molecule type" value="Genomic_DNA"/>
</dbReference>
<proteinExistence type="predicted"/>
<accession>A0A1Q5P273</accession>
<name>A0A1Q5P273_9BACI</name>
<dbReference type="AlphaFoldDB" id="A0A1Q5P273"/>
<evidence type="ECO:0000313" key="3">
    <source>
        <dbReference type="EMBL" id="OKL36354.1"/>
    </source>
</evidence>
<dbReference type="Gene3D" id="1.20.58.300">
    <property type="entry name" value="FlgN-like"/>
    <property type="match status" value="1"/>
</dbReference>
<dbReference type="Proteomes" id="UP000186524">
    <property type="component" value="Unassembled WGS sequence"/>
</dbReference>
<protein>
    <recommendedName>
        <fullName evidence="5">Flagellar protein FlgN</fullName>
    </recommendedName>
</protein>
<dbReference type="InterPro" id="IPR007809">
    <property type="entry name" value="FlgN-like"/>
</dbReference>
<dbReference type="OrthoDB" id="2381500at2"/>
<dbReference type="STRING" id="1714354.BLL40_10690"/>
<evidence type="ECO:0000313" key="4">
    <source>
        <dbReference type="Proteomes" id="UP000186524"/>
    </source>
</evidence>
<dbReference type="SUPFAM" id="SSF140566">
    <property type="entry name" value="FlgN-like"/>
    <property type="match status" value="1"/>
</dbReference>
<comment type="caution">
    <text evidence="3">The sequence shown here is derived from an EMBL/GenBank/DDBJ whole genome shotgun (WGS) entry which is preliminary data.</text>
</comment>
<dbReference type="GO" id="GO:0044780">
    <property type="term" value="P:bacterial-type flagellum assembly"/>
    <property type="evidence" value="ECO:0007669"/>
    <property type="project" value="InterPro"/>
</dbReference>
<keyword evidence="1" id="KW-1005">Bacterial flagellum biogenesis</keyword>